<organism evidence="15 16">
    <name type="scientific">Operophtera brumata</name>
    <name type="common">Winter moth</name>
    <name type="synonym">Phalaena brumata</name>
    <dbReference type="NCBI Taxonomy" id="104452"/>
    <lineage>
        <taxon>Eukaryota</taxon>
        <taxon>Metazoa</taxon>
        <taxon>Ecdysozoa</taxon>
        <taxon>Arthropoda</taxon>
        <taxon>Hexapoda</taxon>
        <taxon>Insecta</taxon>
        <taxon>Pterygota</taxon>
        <taxon>Neoptera</taxon>
        <taxon>Endopterygota</taxon>
        <taxon>Lepidoptera</taxon>
        <taxon>Glossata</taxon>
        <taxon>Ditrysia</taxon>
        <taxon>Geometroidea</taxon>
        <taxon>Geometridae</taxon>
        <taxon>Larentiinae</taxon>
        <taxon>Operophtera</taxon>
    </lineage>
</organism>
<evidence type="ECO:0000256" key="5">
    <source>
        <dbReference type="ARBA" id="ARBA00022832"/>
    </source>
</evidence>
<dbReference type="CDD" id="cd03505">
    <property type="entry name" value="Delta9-FADS-like"/>
    <property type="match status" value="1"/>
</dbReference>
<evidence type="ECO:0000256" key="2">
    <source>
        <dbReference type="ARBA" id="ARBA00009295"/>
    </source>
</evidence>
<evidence type="ECO:0000256" key="10">
    <source>
        <dbReference type="ARBA" id="ARBA00023136"/>
    </source>
</evidence>
<dbReference type="GO" id="GO:0005506">
    <property type="term" value="F:iron ion binding"/>
    <property type="evidence" value="ECO:0007669"/>
    <property type="project" value="TreeGrafter"/>
</dbReference>
<feature type="transmembrane region" description="Helical" evidence="13">
    <location>
        <begin position="170"/>
        <end position="189"/>
    </location>
</feature>
<dbReference type="GO" id="GO:0006636">
    <property type="term" value="P:unsaturated fatty acid biosynthetic process"/>
    <property type="evidence" value="ECO:0007669"/>
    <property type="project" value="TreeGrafter"/>
</dbReference>
<keyword evidence="3 12" id="KW-0444">Lipid biosynthesis</keyword>
<evidence type="ECO:0000256" key="6">
    <source>
        <dbReference type="ARBA" id="ARBA00022989"/>
    </source>
</evidence>
<dbReference type="PANTHER" id="PTHR11351">
    <property type="entry name" value="ACYL-COA DESATURASE"/>
    <property type="match status" value="1"/>
</dbReference>
<keyword evidence="11 12" id="KW-0275">Fatty acid biosynthesis</keyword>
<dbReference type="EMBL" id="JTDY01011077">
    <property type="protein sequence ID" value="KOB57544.1"/>
    <property type="molecule type" value="Genomic_DNA"/>
</dbReference>
<comment type="similarity">
    <text evidence="2 12">Belongs to the fatty acid desaturase type 1 family.</text>
</comment>
<comment type="cofactor">
    <cofactor evidence="12">
        <name>Fe(2+)</name>
        <dbReference type="ChEBI" id="CHEBI:29033"/>
    </cofactor>
</comment>
<reference evidence="15 16" key="1">
    <citation type="journal article" date="2015" name="Genome Biol. Evol.">
        <title>The genome of winter moth (Operophtera brumata) provides a genomic perspective on sexual dimorphism and phenology.</title>
        <authorList>
            <person name="Derks M.F."/>
            <person name="Smit S."/>
            <person name="Salis L."/>
            <person name="Schijlen E."/>
            <person name="Bossers A."/>
            <person name="Mateman C."/>
            <person name="Pijl A.S."/>
            <person name="de Ridder D."/>
            <person name="Groenen M.A."/>
            <person name="Visser M.E."/>
            <person name="Megens H.J."/>
        </authorList>
    </citation>
    <scope>NUCLEOTIDE SEQUENCE [LARGE SCALE GENOMIC DNA]</scope>
    <source>
        <strain evidence="15">WM2013NL</strain>
        <tissue evidence="15">Head and thorax</tissue>
    </source>
</reference>
<dbReference type="InterPro" id="IPR015876">
    <property type="entry name" value="Acyl-CoA_DS"/>
</dbReference>
<evidence type="ECO:0000256" key="12">
    <source>
        <dbReference type="RuleBase" id="RU000581"/>
    </source>
</evidence>
<feature type="domain" description="Fatty acid desaturase" evidence="14">
    <location>
        <begin position="80"/>
        <end position="166"/>
    </location>
</feature>
<dbReference type="PANTHER" id="PTHR11351:SF92">
    <property type="entry name" value="ACYL-COA DESATURASE 2-LIKE PROTEIN"/>
    <property type="match status" value="1"/>
</dbReference>
<dbReference type="STRING" id="104452.A0A0L7K440"/>
<comment type="caution">
    <text evidence="15">The sequence shown here is derived from an EMBL/GenBank/DDBJ whole genome shotgun (WGS) entry which is preliminary data.</text>
</comment>
<evidence type="ECO:0000256" key="1">
    <source>
        <dbReference type="ARBA" id="ARBA00004141"/>
    </source>
</evidence>
<dbReference type="Proteomes" id="UP000037510">
    <property type="component" value="Unassembled WGS sequence"/>
</dbReference>
<comment type="domain">
    <text evidence="12">The histidine box domains are involved in binding the catalytic metal ions.</text>
</comment>
<feature type="transmembrane region" description="Helical" evidence="13">
    <location>
        <begin position="80"/>
        <end position="101"/>
    </location>
</feature>
<name>A0A0L7K440_OPEBR</name>
<dbReference type="AlphaFoldDB" id="A0A0L7K440"/>
<evidence type="ECO:0000256" key="4">
    <source>
        <dbReference type="ARBA" id="ARBA00022692"/>
    </source>
</evidence>
<keyword evidence="8" id="KW-0408">Iron</keyword>
<keyword evidence="10 13" id="KW-0472">Membrane</keyword>
<evidence type="ECO:0000256" key="8">
    <source>
        <dbReference type="ARBA" id="ARBA00023004"/>
    </source>
</evidence>
<evidence type="ECO:0000256" key="7">
    <source>
        <dbReference type="ARBA" id="ARBA00023002"/>
    </source>
</evidence>
<dbReference type="InterPro" id="IPR005804">
    <property type="entry name" value="FA_desaturase_dom"/>
</dbReference>
<dbReference type="Pfam" id="PF00487">
    <property type="entry name" value="FA_desaturase"/>
    <property type="match status" value="1"/>
</dbReference>
<feature type="transmembrane region" description="Helical" evidence="13">
    <location>
        <begin position="52"/>
        <end position="74"/>
    </location>
</feature>
<keyword evidence="7 12" id="KW-0560">Oxidoreductase</keyword>
<gene>
    <name evidence="15" type="ORF">OBRU01_25699</name>
</gene>
<proteinExistence type="inferred from homology"/>
<evidence type="ECO:0000313" key="16">
    <source>
        <dbReference type="Proteomes" id="UP000037510"/>
    </source>
</evidence>
<evidence type="ECO:0000256" key="3">
    <source>
        <dbReference type="ARBA" id="ARBA00022516"/>
    </source>
</evidence>
<keyword evidence="5" id="KW-0276">Fatty acid metabolism</keyword>
<keyword evidence="9" id="KW-0443">Lipid metabolism</keyword>
<keyword evidence="6 13" id="KW-1133">Transmembrane helix</keyword>
<accession>A0A0L7K440</accession>
<keyword evidence="16" id="KW-1185">Reference proteome</keyword>
<evidence type="ECO:0000256" key="9">
    <source>
        <dbReference type="ARBA" id="ARBA00023098"/>
    </source>
</evidence>
<evidence type="ECO:0000259" key="14">
    <source>
        <dbReference type="Pfam" id="PF00487"/>
    </source>
</evidence>
<dbReference type="GO" id="GO:0004768">
    <property type="term" value="F:stearoyl-CoA 9-desaturase activity"/>
    <property type="evidence" value="ECO:0007669"/>
    <property type="project" value="TreeGrafter"/>
</dbReference>
<evidence type="ECO:0000256" key="11">
    <source>
        <dbReference type="ARBA" id="ARBA00023160"/>
    </source>
</evidence>
<keyword evidence="4 12" id="KW-0812">Transmembrane</keyword>
<sequence>MGTNKDLILNESAILKTSTNSYNKQNTFESVAQLKNIGTDYTFKHEVVWKNAIGFLILHILAFCGFYLIVTGYIRLVTVAWAFLIMFGVTEGVTIGAHRLFTHKSFKATPLLKAILILLQCGAGQNSIFIWSRDHRLHHRYSDTDGDPHNAKRGFFFSHIGWLMTKKHPYLYILIAIVLPVWVPVHFFGETLWHSLLVCYFFRYVFQLNGTWLVNSAAHIYGSRPYDKNLQPVESWFVEKRIKRTGDGTHYMLGSDEARSSFTAIGPLHPLNPFYTTKFKEPEATLSAKGLPLFHEKDVFNVDSMNRVSSTA</sequence>
<comment type="subcellular location">
    <subcellularLocation>
        <location evidence="1">Membrane</location>
        <topology evidence="1">Multi-pass membrane protein</topology>
    </subcellularLocation>
</comment>
<protein>
    <submittedName>
        <fullName evidence="15">Acyl-CoA desaturase BmorQPVE3</fullName>
    </submittedName>
</protein>
<evidence type="ECO:0000313" key="15">
    <source>
        <dbReference type="EMBL" id="KOB57544.1"/>
    </source>
</evidence>
<dbReference type="GO" id="GO:0005789">
    <property type="term" value="C:endoplasmic reticulum membrane"/>
    <property type="evidence" value="ECO:0007669"/>
    <property type="project" value="TreeGrafter"/>
</dbReference>
<dbReference type="PRINTS" id="PR00075">
    <property type="entry name" value="FACDDSATRASE"/>
</dbReference>
<evidence type="ECO:0000256" key="13">
    <source>
        <dbReference type="SAM" id="Phobius"/>
    </source>
</evidence>